<dbReference type="RefSeq" id="WP_144202051.1">
    <property type="nucleotide sequence ID" value="NZ_VCIZ01000019.1"/>
</dbReference>
<organism evidence="1 2">
    <name type="scientific">Cupriavidus campinensis</name>
    <dbReference type="NCBI Taxonomy" id="151783"/>
    <lineage>
        <taxon>Bacteria</taxon>
        <taxon>Pseudomonadati</taxon>
        <taxon>Pseudomonadota</taxon>
        <taxon>Betaproteobacteria</taxon>
        <taxon>Burkholderiales</taxon>
        <taxon>Burkholderiaceae</taxon>
        <taxon>Cupriavidus</taxon>
    </lineage>
</organism>
<keyword evidence="2" id="KW-1185">Reference proteome</keyword>
<evidence type="ECO:0000313" key="1">
    <source>
        <dbReference type="EMBL" id="TSP09984.1"/>
    </source>
</evidence>
<dbReference type="Pfam" id="PF10134">
    <property type="entry name" value="RPA"/>
    <property type="match status" value="1"/>
</dbReference>
<protein>
    <submittedName>
        <fullName evidence="1">Plasmid replication initiator-like protein</fullName>
    </submittedName>
</protein>
<dbReference type="Proteomes" id="UP000318943">
    <property type="component" value="Unassembled WGS sequence"/>
</dbReference>
<evidence type="ECO:0000313" key="2">
    <source>
        <dbReference type="Proteomes" id="UP000318943"/>
    </source>
</evidence>
<dbReference type="EMBL" id="VCIZ01000019">
    <property type="protein sequence ID" value="TSP09984.1"/>
    <property type="molecule type" value="Genomic_DNA"/>
</dbReference>
<comment type="caution">
    <text evidence="1">The sequence shown here is derived from an EMBL/GenBank/DDBJ whole genome shotgun (WGS) entry which is preliminary data.</text>
</comment>
<gene>
    <name evidence="1" type="ORF">FGG12_24910</name>
</gene>
<dbReference type="InterPro" id="IPR018777">
    <property type="entry name" value="Replication_initiator_prot_A"/>
</dbReference>
<reference evidence="1 2" key="1">
    <citation type="submission" date="2019-05" db="EMBL/GenBank/DDBJ databases">
        <title>Whole genome sequence analysis of Cupriavidus campinensis S14E4C strain.</title>
        <authorList>
            <person name="Abbaszade G."/>
            <person name="Szabo A."/>
            <person name="Toumi M."/>
            <person name="Toth E."/>
        </authorList>
    </citation>
    <scope>NUCLEOTIDE SEQUENCE [LARGE SCALE GENOMIC DNA]</scope>
    <source>
        <strain evidence="1 2">S14E4C</strain>
    </source>
</reference>
<sequence>MDRHGADRAAAQPADAGMVLSRGTTLNPYRHPQRDFFVADILDAVPKGDLASMEHPLFALKAGDHRVRRYDYKGHSVEIQPGAKGMATIYDKDIWIYCVSQLVEAMNRGRTDPGPTVRFTAYGFLVATNRGTSGDSYARLGDALERLRGTSIITNIETAERRERNGFGLIDSFRIVERGAVDRRMAAVSVTLPEWLYRSVQTSRVLTLSRDYFRIRKALDRRIYELVRKHCGRKAKWKVSLAILHAKSGSTASIPKFRMNVKALAASGGLPDYRAYWNQDDDSVTFYSRGTDGAKAQIQDAVHTRTRKHRQK</sequence>
<name>A0ABY3EGE1_9BURK</name>
<accession>A0ABY3EGE1</accession>
<proteinExistence type="predicted"/>